<evidence type="ECO:0000313" key="3">
    <source>
        <dbReference type="Proteomes" id="UP001176941"/>
    </source>
</evidence>
<sequence>MYMGMCPWVYDIDNVHVPRPLHIVNTRGIFPKPLSCWPLLLLLLLLVLLLLLLPVLLLLLRLLLLLLPRKRDVLHTSAAAPLTAAALHAALLKTGRTIKF</sequence>
<evidence type="ECO:0000256" key="1">
    <source>
        <dbReference type="SAM" id="Phobius"/>
    </source>
</evidence>
<dbReference type="EMBL" id="CATKSN020000267">
    <property type="protein sequence ID" value="CAI9149377.1"/>
    <property type="molecule type" value="Genomic_DNA"/>
</dbReference>
<proteinExistence type="predicted"/>
<feature type="transmembrane region" description="Helical" evidence="1">
    <location>
        <begin position="39"/>
        <end position="67"/>
    </location>
</feature>
<evidence type="ECO:0000313" key="2">
    <source>
        <dbReference type="EMBL" id="CAI9149377.1"/>
    </source>
</evidence>
<keyword evidence="1" id="KW-1133">Transmembrane helix</keyword>
<comment type="caution">
    <text evidence="2">The sequence shown here is derived from an EMBL/GenBank/DDBJ whole genome shotgun (WGS) entry which is preliminary data.</text>
</comment>
<organism evidence="2 3">
    <name type="scientific">Rangifer tarandus platyrhynchus</name>
    <name type="common">Svalbard reindeer</name>
    <dbReference type="NCBI Taxonomy" id="3082113"/>
    <lineage>
        <taxon>Eukaryota</taxon>
        <taxon>Metazoa</taxon>
        <taxon>Chordata</taxon>
        <taxon>Craniata</taxon>
        <taxon>Vertebrata</taxon>
        <taxon>Euteleostomi</taxon>
        <taxon>Mammalia</taxon>
        <taxon>Eutheria</taxon>
        <taxon>Laurasiatheria</taxon>
        <taxon>Artiodactyla</taxon>
        <taxon>Ruminantia</taxon>
        <taxon>Pecora</taxon>
        <taxon>Cervidae</taxon>
        <taxon>Odocoileinae</taxon>
        <taxon>Rangifer</taxon>
    </lineage>
</organism>
<name>A0ABN8XJ06_RANTA</name>
<reference evidence="2" key="1">
    <citation type="submission" date="2023-04" db="EMBL/GenBank/DDBJ databases">
        <authorList>
            <consortium name="ELIXIR-Norway"/>
        </authorList>
    </citation>
    <scope>NUCLEOTIDE SEQUENCE [LARGE SCALE GENOMIC DNA]</scope>
</reference>
<keyword evidence="1" id="KW-0812">Transmembrane</keyword>
<gene>
    <name evidence="2" type="ORF">MRATA1EN1_LOCUS30995</name>
</gene>
<accession>A0ABN8XJ06</accession>
<keyword evidence="3" id="KW-1185">Reference proteome</keyword>
<dbReference type="Proteomes" id="UP001176941">
    <property type="component" value="Unassembled WGS sequence"/>
</dbReference>
<protein>
    <submittedName>
        <fullName evidence="2">Uncharacterized protein</fullName>
    </submittedName>
</protein>
<keyword evidence="1" id="KW-0472">Membrane</keyword>